<gene>
    <name evidence="4" type="ORF">NC99_11070</name>
</gene>
<dbReference type="EMBL" id="LGIA01000046">
    <property type="protein sequence ID" value="KOH46082.1"/>
    <property type="molecule type" value="Genomic_DNA"/>
</dbReference>
<evidence type="ECO:0000259" key="3">
    <source>
        <dbReference type="Pfam" id="PF00884"/>
    </source>
</evidence>
<evidence type="ECO:0000313" key="4">
    <source>
        <dbReference type="EMBL" id="KOH46082.1"/>
    </source>
</evidence>
<dbReference type="InterPro" id="IPR017850">
    <property type="entry name" value="Alkaline_phosphatase_core_sf"/>
</dbReference>
<dbReference type="GO" id="GO:0004065">
    <property type="term" value="F:arylsulfatase activity"/>
    <property type="evidence" value="ECO:0007669"/>
    <property type="project" value="TreeGrafter"/>
</dbReference>
<dbReference type="Gene3D" id="3.30.1120.10">
    <property type="match status" value="1"/>
</dbReference>
<dbReference type="PANTHER" id="PTHR42693">
    <property type="entry name" value="ARYLSULFATASE FAMILY MEMBER"/>
    <property type="match status" value="1"/>
</dbReference>
<keyword evidence="5" id="KW-1185">Reference proteome</keyword>
<dbReference type="FunFam" id="3.40.720.10:FF:000047">
    <property type="entry name" value="Arylsulfatase"/>
    <property type="match status" value="1"/>
</dbReference>
<dbReference type="InterPro" id="IPR050738">
    <property type="entry name" value="Sulfatase"/>
</dbReference>
<comment type="similarity">
    <text evidence="1">Belongs to the sulfatase family.</text>
</comment>
<dbReference type="PATRIC" id="fig|1409788.3.peg.1127"/>
<protein>
    <submittedName>
        <fullName evidence="4">Sulfatase</fullName>
    </submittedName>
</protein>
<dbReference type="Gene3D" id="3.40.720.10">
    <property type="entry name" value="Alkaline Phosphatase, subunit A"/>
    <property type="match status" value="1"/>
</dbReference>
<dbReference type="AlphaFoldDB" id="A0A0L8VD26"/>
<evidence type="ECO:0000256" key="2">
    <source>
        <dbReference type="ARBA" id="ARBA00022801"/>
    </source>
</evidence>
<name>A0A0L8VD26_9BACT</name>
<accession>A0A0L8VD26</accession>
<organism evidence="4 5">
    <name type="scientific">Sunxiuqinia dokdonensis</name>
    <dbReference type="NCBI Taxonomy" id="1409788"/>
    <lineage>
        <taxon>Bacteria</taxon>
        <taxon>Pseudomonadati</taxon>
        <taxon>Bacteroidota</taxon>
        <taxon>Bacteroidia</taxon>
        <taxon>Marinilabiliales</taxon>
        <taxon>Prolixibacteraceae</taxon>
        <taxon>Sunxiuqinia</taxon>
    </lineage>
</organism>
<dbReference type="CDD" id="cd16025">
    <property type="entry name" value="PAS_like"/>
    <property type="match status" value="1"/>
</dbReference>
<dbReference type="Proteomes" id="UP000036958">
    <property type="component" value="Unassembled WGS sequence"/>
</dbReference>
<reference evidence="5" key="1">
    <citation type="submission" date="2015-07" db="EMBL/GenBank/DDBJ databases">
        <title>Genome sequencing of Sunxiuqinia dokdonensis strain SK.</title>
        <authorList>
            <person name="Ahn S."/>
            <person name="Kim B.-C."/>
        </authorList>
    </citation>
    <scope>NUCLEOTIDE SEQUENCE [LARGE SCALE GENOMIC DNA]</scope>
    <source>
        <strain evidence="5">SK</strain>
    </source>
</reference>
<keyword evidence="2" id="KW-0378">Hydrolase</keyword>
<dbReference type="SUPFAM" id="SSF53649">
    <property type="entry name" value="Alkaline phosphatase-like"/>
    <property type="match status" value="1"/>
</dbReference>
<sequence>MLTLASTLTLSVSAAQKPNIVLIMADDMGFSDIGCYGGEVQTPNLDQLAKHGVRFKQFYNSARCCPTRASLMTGLYPHQTGIGHMTNTPNNPTQHNYGLPGYQGYLNKECLTIAEMLKLNGYQTFMTGKWHLGYHGKEKWPLQRGFDQFYGILSGASNYFKPEEPRGLSLGNDPVKAEGEYYTTDAFTDYAIRFIEESTPDKPYFLYLSYTAPHWPLHALKEDIDKYRGKYLDGWTKIREARLEKMKAIGLLAGDVDLSEQAGPDWDALSKEQQEEMDLRMAIYAAQIDRMDQNIGKLVEFLEARGDLENTIIFFLSDNGACAEGGMLGGGQAENLESQRGFLLSYGEAWANASNTPFKRYKHWVHEGGISTPLIVHWPDGISSNRHGQWVEEYGFLPDVAASIKDVAQADYPKIYQGNQLPKLVGKSIFPAIHKSKPIHDEPIFWEHEGNKAVRLGSFKLVSAWSATHSENWELYDLKTDPAELDNLASQWPERVSEMKKMWNEWAQKHLVEDWAKVRELERQQSGR</sequence>
<evidence type="ECO:0000256" key="1">
    <source>
        <dbReference type="ARBA" id="ARBA00008779"/>
    </source>
</evidence>
<proteinExistence type="inferred from homology"/>
<dbReference type="PANTHER" id="PTHR42693:SF53">
    <property type="entry name" value="ENDO-4-O-SULFATASE"/>
    <property type="match status" value="1"/>
</dbReference>
<dbReference type="Pfam" id="PF00884">
    <property type="entry name" value="Sulfatase"/>
    <property type="match status" value="1"/>
</dbReference>
<feature type="domain" description="Sulfatase N-terminal" evidence="3">
    <location>
        <begin position="18"/>
        <end position="408"/>
    </location>
</feature>
<evidence type="ECO:0000313" key="5">
    <source>
        <dbReference type="Proteomes" id="UP000036958"/>
    </source>
</evidence>
<dbReference type="InterPro" id="IPR000917">
    <property type="entry name" value="Sulfatase_N"/>
</dbReference>
<comment type="caution">
    <text evidence="4">The sequence shown here is derived from an EMBL/GenBank/DDBJ whole genome shotgun (WGS) entry which is preliminary data.</text>
</comment>
<dbReference type="STRING" id="1409788.NC99_11070"/>